<dbReference type="GO" id="GO:0019068">
    <property type="term" value="P:virion assembly"/>
    <property type="evidence" value="ECO:0007669"/>
    <property type="project" value="InterPro"/>
</dbReference>
<gene>
    <name evidence="2" type="ORF">LAh7_64</name>
</gene>
<feature type="region of interest" description="Disordered" evidence="1">
    <location>
        <begin position="525"/>
        <end position="571"/>
    </location>
</feature>
<dbReference type="Proteomes" id="UP000318298">
    <property type="component" value="Segment"/>
</dbReference>
<proteinExistence type="predicted"/>
<dbReference type="Pfam" id="PF05136">
    <property type="entry name" value="Phage_portal_2"/>
    <property type="match status" value="1"/>
</dbReference>
<evidence type="ECO:0000256" key="1">
    <source>
        <dbReference type="SAM" id="MobiDB-lite"/>
    </source>
</evidence>
<keyword evidence="3" id="KW-1185">Reference proteome</keyword>
<dbReference type="InterPro" id="IPR006429">
    <property type="entry name" value="Phage_lambda_portal"/>
</dbReference>
<dbReference type="EMBL" id="MK838113">
    <property type="protein sequence ID" value="QDH46648.1"/>
    <property type="molecule type" value="Genomic_DNA"/>
</dbReference>
<name>A0A514A038_9CAUD</name>
<reference evidence="2 3" key="1">
    <citation type="submission" date="2019-04" db="EMBL/GenBank/DDBJ databases">
        <title>Novel bacteriophages capable of disrupting biofilms from clinical strains of Aeromonas hydrophila with intrinsic antibiotic resistance.</title>
        <authorList>
            <person name="Kabwe M."/>
            <person name="Brown T.L."/>
            <person name="Speirs L."/>
            <person name="Ku H."/>
            <person name="Leach M."/>
            <person name="Chan H.T."/>
            <person name="Petrovski S."/>
            <person name="Lock P."/>
            <person name="Tucci J."/>
        </authorList>
    </citation>
    <scope>NUCLEOTIDE SEQUENCE [LARGE SCALE GENOMIC DNA]</scope>
</reference>
<dbReference type="GO" id="GO:0005198">
    <property type="term" value="F:structural molecule activity"/>
    <property type="evidence" value="ECO:0007669"/>
    <property type="project" value="InterPro"/>
</dbReference>
<organism evidence="2 3">
    <name type="scientific">Aeromonas phage LAh_7</name>
    <dbReference type="NCBI Taxonomy" id="2591031"/>
    <lineage>
        <taxon>Viruses</taxon>
        <taxon>Duplodnaviria</taxon>
        <taxon>Heunggongvirae</taxon>
        <taxon>Uroviricota</taxon>
        <taxon>Caudoviricetes</taxon>
        <taxon>Casjensviridae</taxon>
        <taxon>Sharonstreetvirus</taxon>
        <taxon>Sharonstreetvirus LAh7</taxon>
    </lineage>
</organism>
<protein>
    <submittedName>
        <fullName evidence="2">Putative portal protein</fullName>
    </submittedName>
</protein>
<evidence type="ECO:0000313" key="3">
    <source>
        <dbReference type="Proteomes" id="UP000318298"/>
    </source>
</evidence>
<evidence type="ECO:0000313" key="2">
    <source>
        <dbReference type="EMBL" id="QDH46648.1"/>
    </source>
</evidence>
<sequence length="571" mass="63483">MDQFQLSLAPGKNEDYAMGGGLEGASRMSRELLSWQPRIISPADMISQDKELADLRAADAMNNQGMVRGAVETHKDSIVGSQYRLNARPNLRALGRKEDDVWSNEFQEAIEGRFNLLGASTECWFDASRINSFTGLIRMTIAQAFGHGEALGTAEWMPAQGRPFQTAIQMIHPLRLSNPFNTADTATLKSGQEIDKYGATQFYWIRGCHPGDSTQLLENWDWKKVAARKPWGRRQVLHVFDQETPGQPRGISSIVAALKDMHMSKRFREVTLQNAVINASYAAAIESELPKEMVFQQMGGMNQVAGFTSLMDTYMQMISTFMGGAKNVRIDGSTIPVLMPGTKLNLTPIGTPGGVGTEFEVSMLRHIAATLGLSYEEFSRDWTKTNYSSARAGMSQTEKHMKARKKTFADRMASMIYRLWLEEEVDKGSVPMPAGMNRRTWYDDPTVQEALSAATWIGSGRGQIDELKETQAAALRVGKNFSTDEAEAAKLGEDWREIYAQRAREEKEKQRLGLPNLIDDLEAQRAGVQAANDAKKQAKADANQPTGNEKPAKAEHDDAEDQLEQIQGDLE</sequence>
<dbReference type="NCBIfam" id="TIGR01539">
    <property type="entry name" value="portal_lambda"/>
    <property type="match status" value="1"/>
</dbReference>
<accession>A0A514A038</accession>